<dbReference type="GO" id="GO:0030127">
    <property type="term" value="C:COPII vesicle coat"/>
    <property type="evidence" value="ECO:0007669"/>
    <property type="project" value="InterPro"/>
</dbReference>
<dbReference type="GO" id="GO:0006886">
    <property type="term" value="P:intracellular protein transport"/>
    <property type="evidence" value="ECO:0007669"/>
    <property type="project" value="InterPro"/>
</dbReference>
<dbReference type="RefSeq" id="XP_038074150.1">
    <property type="nucleotide sequence ID" value="XM_038218222.1"/>
</dbReference>
<protein>
    <recommendedName>
        <fullName evidence="4">VWFA domain-containing protein</fullName>
    </recommendedName>
</protein>
<dbReference type="SMART" id="SM00175">
    <property type="entry name" value="RAB"/>
    <property type="match status" value="1"/>
</dbReference>
<sequence length="890" mass="97479">MEFGGKFVYMKKRAKREEANAPQAAIEDDEDEVYTTEDLALGLKTSSSVAADDGKTCMLDILDTAGQEEFSSMREQYVRSGNCCMIIYAIDNRKSFEEAVNIYKWVLRLRQVDKMPAILCGNKSDLADVREVPTDEAEKLAKDNNMAFMETSAKTGDNVKESFHALVRCTPRTGTTYKVIVLGAGGVGKSAITVRFVSDQFVTDYDPTIEDSYMKQVVVDNIPAEMLKAEAPKPALPQASQSAPPVPKRKGFIDSLFGRKSLNKNVVQQQQQLHGVALPPRKKMADRSADRSAEKSKKMAYRKADSNIVLLPLGTLENEPTVVTGDPIHCSECQSVLSHVSKLDQAEADGDSNRKWKCEFCGHINEGLDVVEEEIPKEKSVDYLMEAAPAKAAAAEGDAKASLSGTGTVVYCIDTSGSMSSTTQISALQSEWMAVQGIGGGGPKYVSRLDCMKMAVTRQLERYELEHPDKKVILVNFSHEVKVHGDGSQLPTTVTGQKLNQLDVLLREGQELAALLNIKPLTESASCLKTKVDSLSEGGSTALGPALAVSLGLLAKLPGSEIVLCTDGMPNEGVGSLQRHSYDSNFYNEAGRIAEQQQTTISIIGIQTDSHCDFEQVSKCVSISSGTINILNPHELTRQIRQLGQDKVVATNVAVTLMLHPTLQFDPETEGPEAAGKSKIFKNYGNVQQSTDLTFSFQLRPEADISDLTKLPFQVQIKYTKSDGRRFLRIVTEQRETTADRQQMEENMNVAVTSVAAMQKAAAFAEQKDTQRARLHLISNQRVMARAAKTNQQSESACAYEAPAQELYDMLDEEASDDMYDDDDISCARGSARGSSAPRSQDRFHAKVKMTKKSNLAAFLPSSSKGAHAAKNRSVPKSISEQYYGIKEKK</sequence>
<dbReference type="Proteomes" id="UP000887568">
    <property type="component" value="Unplaced"/>
</dbReference>
<dbReference type="OMA" id="FQVQIKY"/>
<dbReference type="GeneID" id="119742179"/>
<dbReference type="Gene3D" id="3.40.50.410">
    <property type="entry name" value="von Willebrand factor, type A domain"/>
    <property type="match status" value="1"/>
</dbReference>
<dbReference type="GO" id="GO:0008270">
    <property type="term" value="F:zinc ion binding"/>
    <property type="evidence" value="ECO:0007669"/>
    <property type="project" value="InterPro"/>
</dbReference>
<dbReference type="InterPro" id="IPR020849">
    <property type="entry name" value="Small_GTPase_Ras-type"/>
</dbReference>
<dbReference type="AlphaFoldDB" id="A0A914BE59"/>
<feature type="compositionally biased region" description="Low complexity" evidence="3">
    <location>
        <begin position="827"/>
        <end position="839"/>
    </location>
</feature>
<name>A0A914BE59_PATMI</name>
<evidence type="ECO:0000259" key="4">
    <source>
        <dbReference type="PROSITE" id="PS50234"/>
    </source>
</evidence>
<feature type="region of interest" description="Disordered" evidence="3">
    <location>
        <begin position="862"/>
        <end position="890"/>
    </location>
</feature>
<dbReference type="PROSITE" id="PS51421">
    <property type="entry name" value="RAS"/>
    <property type="match status" value="1"/>
</dbReference>
<dbReference type="PROSITE" id="PS51419">
    <property type="entry name" value="RAB"/>
    <property type="match status" value="1"/>
</dbReference>
<dbReference type="SUPFAM" id="SSF53300">
    <property type="entry name" value="vWA-like"/>
    <property type="match status" value="1"/>
</dbReference>
<evidence type="ECO:0000256" key="2">
    <source>
        <dbReference type="ARBA" id="ARBA00023134"/>
    </source>
</evidence>
<dbReference type="GO" id="GO:0005525">
    <property type="term" value="F:GTP binding"/>
    <property type="evidence" value="ECO:0007669"/>
    <property type="project" value="UniProtKB-KW"/>
</dbReference>
<feature type="compositionally biased region" description="Basic and acidic residues" evidence="3">
    <location>
        <begin position="283"/>
        <end position="298"/>
    </location>
</feature>
<organism evidence="5 6">
    <name type="scientific">Patiria miniata</name>
    <name type="common">Bat star</name>
    <name type="synonym">Asterina miniata</name>
    <dbReference type="NCBI Taxonomy" id="46514"/>
    <lineage>
        <taxon>Eukaryota</taxon>
        <taxon>Metazoa</taxon>
        <taxon>Echinodermata</taxon>
        <taxon>Eleutherozoa</taxon>
        <taxon>Asterozoa</taxon>
        <taxon>Asteroidea</taxon>
        <taxon>Valvatacea</taxon>
        <taxon>Valvatida</taxon>
        <taxon>Asterinidae</taxon>
        <taxon>Patiria</taxon>
    </lineage>
</organism>
<keyword evidence="1" id="KW-0547">Nucleotide-binding</keyword>
<dbReference type="EnsemblMetazoa" id="XM_038218222.1">
    <property type="protein sequence ID" value="XP_038074150.1"/>
    <property type="gene ID" value="LOC119742179"/>
</dbReference>
<proteinExistence type="predicted"/>
<dbReference type="SMART" id="SM00173">
    <property type="entry name" value="RAS"/>
    <property type="match status" value="1"/>
</dbReference>
<evidence type="ECO:0000313" key="6">
    <source>
        <dbReference type="Proteomes" id="UP000887568"/>
    </source>
</evidence>
<dbReference type="InterPro" id="IPR005225">
    <property type="entry name" value="Small_GTP-bd"/>
</dbReference>
<dbReference type="GO" id="GO:0003924">
    <property type="term" value="F:GTPase activity"/>
    <property type="evidence" value="ECO:0007669"/>
    <property type="project" value="InterPro"/>
</dbReference>
<feature type="region of interest" description="Disordered" evidence="3">
    <location>
        <begin position="279"/>
        <end position="298"/>
    </location>
</feature>
<dbReference type="SUPFAM" id="SSF82919">
    <property type="entry name" value="Zn-finger domain of Sec23/24"/>
    <property type="match status" value="1"/>
</dbReference>
<dbReference type="SMART" id="SM00174">
    <property type="entry name" value="RHO"/>
    <property type="match status" value="1"/>
</dbReference>
<dbReference type="InterPro" id="IPR002035">
    <property type="entry name" value="VWF_A"/>
</dbReference>
<dbReference type="InterPro" id="IPR036465">
    <property type="entry name" value="vWFA_dom_sf"/>
</dbReference>
<evidence type="ECO:0000256" key="1">
    <source>
        <dbReference type="ARBA" id="ARBA00022741"/>
    </source>
</evidence>
<dbReference type="InterPro" id="IPR036174">
    <property type="entry name" value="Znf_Sec23_Sec24_sf"/>
</dbReference>
<dbReference type="SUPFAM" id="SSF52540">
    <property type="entry name" value="P-loop containing nucleoside triphosphate hydrolases"/>
    <property type="match status" value="2"/>
</dbReference>
<dbReference type="OrthoDB" id="1724672at2759"/>
<dbReference type="Pfam" id="PF00071">
    <property type="entry name" value="Ras"/>
    <property type="match status" value="2"/>
</dbReference>
<reference evidence="5" key="1">
    <citation type="submission" date="2022-11" db="UniProtKB">
        <authorList>
            <consortium name="EnsemblMetazoa"/>
        </authorList>
    </citation>
    <scope>IDENTIFICATION</scope>
</reference>
<keyword evidence="6" id="KW-1185">Reference proteome</keyword>
<dbReference type="Gene3D" id="3.40.50.300">
    <property type="entry name" value="P-loop containing nucleotide triphosphate hydrolases"/>
    <property type="match status" value="2"/>
</dbReference>
<dbReference type="PANTHER" id="PTHR24070">
    <property type="entry name" value="RAS, DI-RAS, AND RHEB FAMILY MEMBERS OF SMALL GTPASE SUPERFAMILY"/>
    <property type="match status" value="1"/>
</dbReference>
<evidence type="ECO:0000256" key="3">
    <source>
        <dbReference type="SAM" id="MobiDB-lite"/>
    </source>
</evidence>
<dbReference type="GO" id="GO:0006888">
    <property type="term" value="P:endoplasmic reticulum to Golgi vesicle-mediated transport"/>
    <property type="evidence" value="ECO:0007669"/>
    <property type="project" value="InterPro"/>
</dbReference>
<dbReference type="PRINTS" id="PR00449">
    <property type="entry name" value="RASTRNSFRMNG"/>
</dbReference>
<keyword evidence="2" id="KW-0342">GTP-binding</keyword>
<dbReference type="NCBIfam" id="TIGR00231">
    <property type="entry name" value="small_GTP"/>
    <property type="match status" value="1"/>
</dbReference>
<dbReference type="InterPro" id="IPR027417">
    <property type="entry name" value="P-loop_NTPase"/>
</dbReference>
<accession>A0A914BE59</accession>
<feature type="domain" description="VWFA" evidence="4">
    <location>
        <begin position="408"/>
        <end position="648"/>
    </location>
</feature>
<evidence type="ECO:0000313" key="5">
    <source>
        <dbReference type="EnsemblMetazoa" id="XP_038074150.1"/>
    </source>
</evidence>
<dbReference type="Gene3D" id="2.30.30.380">
    <property type="entry name" value="Zn-finger domain of Sec23/24"/>
    <property type="match status" value="1"/>
</dbReference>
<dbReference type="InterPro" id="IPR001806">
    <property type="entry name" value="Small_GTPase"/>
</dbReference>
<dbReference type="GO" id="GO:0007165">
    <property type="term" value="P:signal transduction"/>
    <property type="evidence" value="ECO:0007669"/>
    <property type="project" value="InterPro"/>
</dbReference>
<dbReference type="PROSITE" id="PS50234">
    <property type="entry name" value="VWFA"/>
    <property type="match status" value="1"/>
</dbReference>
<feature type="region of interest" description="Disordered" evidence="3">
    <location>
        <begin position="819"/>
        <end position="844"/>
    </location>
</feature>